<keyword evidence="3" id="KW-1185">Reference proteome</keyword>
<protein>
    <submittedName>
        <fullName evidence="2">Uncharacterized protein</fullName>
    </submittedName>
</protein>
<dbReference type="Proteomes" id="UP001367508">
    <property type="component" value="Unassembled WGS sequence"/>
</dbReference>
<accession>A0AAN9QBC1</accession>
<dbReference type="EMBL" id="JAYMYQ010000005">
    <property type="protein sequence ID" value="KAK7328714.1"/>
    <property type="molecule type" value="Genomic_DNA"/>
</dbReference>
<feature type="chain" id="PRO_5042939795" evidence="1">
    <location>
        <begin position="35"/>
        <end position="178"/>
    </location>
</feature>
<dbReference type="AlphaFoldDB" id="A0AAN9QBC1"/>
<keyword evidence="1" id="KW-0732">Signal</keyword>
<evidence type="ECO:0000313" key="3">
    <source>
        <dbReference type="Proteomes" id="UP001367508"/>
    </source>
</evidence>
<reference evidence="2 3" key="1">
    <citation type="submission" date="2024-01" db="EMBL/GenBank/DDBJ databases">
        <title>The genomes of 5 underutilized Papilionoideae crops provide insights into root nodulation and disease resistanc.</title>
        <authorList>
            <person name="Jiang F."/>
        </authorList>
    </citation>
    <scope>NUCLEOTIDE SEQUENCE [LARGE SCALE GENOMIC DNA]</scope>
    <source>
        <strain evidence="2">LVBAO_FW01</strain>
        <tissue evidence="2">Leaves</tissue>
    </source>
</reference>
<sequence>MIRWAPMLHLKSLFSWMISYFSIWFGGKFEDSLCTTIPNLPHWLSERTLFVHLCGMPWLYVQPYLEVGDATKSRKLRLRRVEFVVDGQAFQENLLAVMKCHDPLIEEAISQICKTTWMTDPAFPVEEDEDASKFEVHHTNRNHRLSRLTADVKTLISCTLTLSCMAFTMLKWGPWLDC</sequence>
<comment type="caution">
    <text evidence="2">The sequence shown here is derived from an EMBL/GenBank/DDBJ whole genome shotgun (WGS) entry which is preliminary data.</text>
</comment>
<feature type="signal peptide" evidence="1">
    <location>
        <begin position="1"/>
        <end position="34"/>
    </location>
</feature>
<evidence type="ECO:0000313" key="2">
    <source>
        <dbReference type="EMBL" id="KAK7328714.1"/>
    </source>
</evidence>
<evidence type="ECO:0000256" key="1">
    <source>
        <dbReference type="SAM" id="SignalP"/>
    </source>
</evidence>
<organism evidence="2 3">
    <name type="scientific">Canavalia gladiata</name>
    <name type="common">Sword bean</name>
    <name type="synonym">Dolichos gladiatus</name>
    <dbReference type="NCBI Taxonomy" id="3824"/>
    <lineage>
        <taxon>Eukaryota</taxon>
        <taxon>Viridiplantae</taxon>
        <taxon>Streptophyta</taxon>
        <taxon>Embryophyta</taxon>
        <taxon>Tracheophyta</taxon>
        <taxon>Spermatophyta</taxon>
        <taxon>Magnoliopsida</taxon>
        <taxon>eudicotyledons</taxon>
        <taxon>Gunneridae</taxon>
        <taxon>Pentapetalae</taxon>
        <taxon>rosids</taxon>
        <taxon>fabids</taxon>
        <taxon>Fabales</taxon>
        <taxon>Fabaceae</taxon>
        <taxon>Papilionoideae</taxon>
        <taxon>50 kb inversion clade</taxon>
        <taxon>NPAAA clade</taxon>
        <taxon>indigoferoid/millettioid clade</taxon>
        <taxon>Phaseoleae</taxon>
        <taxon>Canavalia</taxon>
    </lineage>
</organism>
<gene>
    <name evidence="2" type="ORF">VNO77_22831</name>
</gene>
<name>A0AAN9QBC1_CANGL</name>
<proteinExistence type="predicted"/>